<evidence type="ECO:0000259" key="3">
    <source>
        <dbReference type="Pfam" id="PF24810"/>
    </source>
</evidence>
<dbReference type="GO" id="GO:0006429">
    <property type="term" value="P:leucyl-tRNA aminoacylation"/>
    <property type="evidence" value="ECO:0007669"/>
    <property type="project" value="InterPro"/>
</dbReference>
<dbReference type="PANTHER" id="PTHR45794:SF1">
    <property type="entry name" value="LEUCINE--TRNA LIGASE, CYTOPLASMIC"/>
    <property type="match status" value="1"/>
</dbReference>
<evidence type="ECO:0000256" key="1">
    <source>
        <dbReference type="ARBA" id="ARBA00005594"/>
    </source>
</evidence>
<evidence type="ECO:0000256" key="2">
    <source>
        <dbReference type="SAM" id="MobiDB-lite"/>
    </source>
</evidence>
<sequence>MRKLLQKQTSAPKKAKKGPTNTATTVEESKPTIGLLYVAEKYEGWKEECLKILQAKYDKGSRSFARDQDISAALKESPIGQLADFKIILKQCMPFLRFKKDETLAVGPEALDVKLPFDEMQVLQENVDLIKRQIGLEKLEIFFITDESARNKAGSYVSVLRQTPPSPGNPVAIFMAALVFQQNSARTGA</sequence>
<dbReference type="InterPro" id="IPR055416">
    <property type="entry name" value="RBD_LARS1"/>
</dbReference>
<feature type="domain" description="Leucine--tRNA ligase RagD-binding" evidence="3">
    <location>
        <begin position="38"/>
        <end position="115"/>
    </location>
</feature>
<feature type="compositionally biased region" description="Polar residues" evidence="2">
    <location>
        <begin position="1"/>
        <end position="11"/>
    </location>
</feature>
<evidence type="ECO:0000313" key="4">
    <source>
        <dbReference type="EMBL" id="ADE77896.1"/>
    </source>
</evidence>
<dbReference type="GO" id="GO:0004823">
    <property type="term" value="F:leucine-tRNA ligase activity"/>
    <property type="evidence" value="ECO:0007669"/>
    <property type="project" value="InterPro"/>
</dbReference>
<reference evidence="4" key="1">
    <citation type="submission" date="2010-04" db="EMBL/GenBank/DDBJ databases">
        <authorList>
            <person name="Reid K.E."/>
            <person name="Liao N."/>
            <person name="Chan S."/>
            <person name="Docking R."/>
            <person name="Taylor G."/>
            <person name="Moore R."/>
            <person name="Mayo M."/>
            <person name="Munro S."/>
            <person name="King J."/>
            <person name="Yanchuk A."/>
            <person name="Holt R."/>
            <person name="Jones S."/>
            <person name="Marra M."/>
            <person name="Ritland C.E."/>
            <person name="Ritland K."/>
            <person name="Bohlmann J."/>
        </authorList>
    </citation>
    <scope>NUCLEOTIDE SEQUENCE</scope>
    <source>
        <tissue evidence="4">Bud</tissue>
    </source>
</reference>
<proteinExistence type="evidence at transcript level"/>
<dbReference type="GO" id="GO:0005524">
    <property type="term" value="F:ATP binding"/>
    <property type="evidence" value="ECO:0007669"/>
    <property type="project" value="InterPro"/>
</dbReference>
<dbReference type="InterPro" id="IPR004493">
    <property type="entry name" value="Leu-tRNA-synth_Ia_arc/euk"/>
</dbReference>
<comment type="similarity">
    <text evidence="1">Belongs to the class-I aminoacyl-tRNA synthetase family.</text>
</comment>
<dbReference type="PANTHER" id="PTHR45794">
    <property type="entry name" value="LEUCYL-TRNA SYNTHETASE"/>
    <property type="match status" value="1"/>
</dbReference>
<accession>D5AEC7</accession>
<protein>
    <recommendedName>
        <fullName evidence="3">Leucine--tRNA ligase RagD-binding domain-containing protein</fullName>
    </recommendedName>
</protein>
<organism evidence="4">
    <name type="scientific">Picea sitchensis</name>
    <name type="common">Sitka spruce</name>
    <name type="synonym">Pinus sitchensis</name>
    <dbReference type="NCBI Taxonomy" id="3332"/>
    <lineage>
        <taxon>Eukaryota</taxon>
        <taxon>Viridiplantae</taxon>
        <taxon>Streptophyta</taxon>
        <taxon>Embryophyta</taxon>
        <taxon>Tracheophyta</taxon>
        <taxon>Spermatophyta</taxon>
        <taxon>Pinopsida</taxon>
        <taxon>Pinidae</taxon>
        <taxon>Conifers I</taxon>
        <taxon>Pinales</taxon>
        <taxon>Pinaceae</taxon>
        <taxon>Picea</taxon>
    </lineage>
</organism>
<dbReference type="AlphaFoldDB" id="D5AEC7"/>
<name>D5AEC7_PICSI</name>
<dbReference type="EMBL" id="BT124660">
    <property type="protein sequence ID" value="ADE77896.1"/>
    <property type="molecule type" value="mRNA"/>
</dbReference>
<dbReference type="Pfam" id="PF24810">
    <property type="entry name" value="RBD_LARS1"/>
    <property type="match status" value="1"/>
</dbReference>
<feature type="region of interest" description="Disordered" evidence="2">
    <location>
        <begin position="1"/>
        <end position="26"/>
    </location>
</feature>